<dbReference type="PANTHER" id="PTHR32432">
    <property type="entry name" value="CELL DIVISION PROTEIN FTSA-RELATED"/>
    <property type="match status" value="1"/>
</dbReference>
<gene>
    <name evidence="1" type="ORF">SAMN04488692_10618</name>
</gene>
<sequence>MGLNPFKKIRGEKLTAIDFGHHSIKSVQGRSRGGEVKILGGVEKRLPEAAINQGRIEDVSQVAETLEELFRELPSSPGKIIFSPVCGREYIRRIDLPDMPEDELKDAVGWEIEKYLDQPPETTAYDYIKLSKNGSGQVLLLVVLDRSELKKYEQVFQKISYPPQTANIQDLALASLVAYQGECENDFMILNMGSQKTRIVIARSDNFFLSRTVELGGQDFTEVLKKTGLSGEEAEREKRTRELIMNVDEVEPEEIDIDLSFTEVDDKGRELIPLADELVAEVSRSLDFYSSRHAGESLEKIFYTGGGFALKGLGDYLNDNVKPPVQALPSFARFKGNPPSEAGSGSSMAAAAGLLVSEVMHNEG</sequence>
<dbReference type="STRING" id="321763.SAMN04488692_10618"/>
<dbReference type="InterPro" id="IPR005883">
    <property type="entry name" value="PilM"/>
</dbReference>
<dbReference type="AlphaFoldDB" id="A0A1G9LD12"/>
<evidence type="ECO:0000313" key="2">
    <source>
        <dbReference type="Proteomes" id="UP000199476"/>
    </source>
</evidence>
<dbReference type="InterPro" id="IPR050696">
    <property type="entry name" value="FtsA/MreB"/>
</dbReference>
<organism evidence="1 2">
    <name type="scientific">Halarsenatibacter silvermanii</name>
    <dbReference type="NCBI Taxonomy" id="321763"/>
    <lineage>
        <taxon>Bacteria</taxon>
        <taxon>Bacillati</taxon>
        <taxon>Bacillota</taxon>
        <taxon>Clostridia</taxon>
        <taxon>Halanaerobiales</taxon>
        <taxon>Halarsenatibacteraceae</taxon>
        <taxon>Halarsenatibacter</taxon>
    </lineage>
</organism>
<name>A0A1G9LD12_9FIRM</name>
<dbReference type="InterPro" id="IPR043129">
    <property type="entry name" value="ATPase_NBD"/>
</dbReference>
<proteinExistence type="predicted"/>
<dbReference type="PANTHER" id="PTHR32432:SF3">
    <property type="entry name" value="ETHANOLAMINE UTILIZATION PROTEIN EUTJ"/>
    <property type="match status" value="1"/>
</dbReference>
<protein>
    <submittedName>
        <fullName evidence="1">Type IV pilus assembly protein PilM</fullName>
    </submittedName>
</protein>
<dbReference type="EMBL" id="FNGO01000006">
    <property type="protein sequence ID" value="SDL59415.1"/>
    <property type="molecule type" value="Genomic_DNA"/>
</dbReference>
<dbReference type="Gene3D" id="3.30.420.40">
    <property type="match status" value="2"/>
</dbReference>
<accession>A0A1G9LD12</accession>
<dbReference type="Pfam" id="PF11104">
    <property type="entry name" value="PilM_2"/>
    <property type="match status" value="1"/>
</dbReference>
<dbReference type="CDD" id="cd24049">
    <property type="entry name" value="ASKHA_NBD_PilM"/>
    <property type="match status" value="1"/>
</dbReference>
<dbReference type="PIRSF" id="PIRSF019169">
    <property type="entry name" value="PilM"/>
    <property type="match status" value="1"/>
</dbReference>
<dbReference type="Proteomes" id="UP000199476">
    <property type="component" value="Unassembled WGS sequence"/>
</dbReference>
<dbReference type="OrthoDB" id="9765023at2"/>
<dbReference type="RefSeq" id="WP_089759060.1">
    <property type="nucleotide sequence ID" value="NZ_FNGO01000006.1"/>
</dbReference>
<reference evidence="1 2" key="1">
    <citation type="submission" date="2016-10" db="EMBL/GenBank/DDBJ databases">
        <authorList>
            <person name="de Groot N.N."/>
        </authorList>
    </citation>
    <scope>NUCLEOTIDE SEQUENCE [LARGE SCALE GENOMIC DNA]</scope>
    <source>
        <strain evidence="1 2">SLAS-1</strain>
    </source>
</reference>
<evidence type="ECO:0000313" key="1">
    <source>
        <dbReference type="EMBL" id="SDL59415.1"/>
    </source>
</evidence>
<keyword evidence="2" id="KW-1185">Reference proteome</keyword>
<dbReference type="SUPFAM" id="SSF53067">
    <property type="entry name" value="Actin-like ATPase domain"/>
    <property type="match status" value="2"/>
</dbReference>
<dbReference type="Gene3D" id="3.30.1490.300">
    <property type="match status" value="1"/>
</dbReference>